<evidence type="ECO:0000259" key="1">
    <source>
        <dbReference type="Pfam" id="PF00534"/>
    </source>
</evidence>
<accession>A0A926S627</accession>
<dbReference type="EMBL" id="JACWMX010000003">
    <property type="protein sequence ID" value="MBD1393326.1"/>
    <property type="molecule type" value="Genomic_DNA"/>
</dbReference>
<reference evidence="2" key="1">
    <citation type="submission" date="2020-09" db="EMBL/GenBank/DDBJ databases">
        <title>Novel species of Mucilaginibacter isolated from a glacier on the Tibetan Plateau.</title>
        <authorList>
            <person name="Liu Q."/>
            <person name="Xin Y.-H."/>
        </authorList>
    </citation>
    <scope>NUCLEOTIDE SEQUENCE</scope>
    <source>
        <strain evidence="2">ZB1P21</strain>
    </source>
</reference>
<dbReference type="RefSeq" id="WP_191163056.1">
    <property type="nucleotide sequence ID" value="NZ_JACWMX010000003.1"/>
</dbReference>
<organism evidence="2 3">
    <name type="scientific">Mucilaginibacter glaciei</name>
    <dbReference type="NCBI Taxonomy" id="2772109"/>
    <lineage>
        <taxon>Bacteria</taxon>
        <taxon>Pseudomonadati</taxon>
        <taxon>Bacteroidota</taxon>
        <taxon>Sphingobacteriia</taxon>
        <taxon>Sphingobacteriales</taxon>
        <taxon>Sphingobacteriaceae</taxon>
        <taxon>Mucilaginibacter</taxon>
    </lineage>
</organism>
<proteinExistence type="predicted"/>
<dbReference type="InterPro" id="IPR001296">
    <property type="entry name" value="Glyco_trans_1"/>
</dbReference>
<gene>
    <name evidence="2" type="ORF">IDJ76_09470</name>
</gene>
<feature type="domain" description="Glycosyl transferase family 1" evidence="1">
    <location>
        <begin position="179"/>
        <end position="337"/>
    </location>
</feature>
<sequence>MRFLIIGQTPPPYGGQTINIEKIVILLKKHDFDFRFVRLDFSAELSETGKLSFIKIWRLLRIFCSICYYLIVYRPKYVYYPVAGPNKVPVIRDIILLLPVRLFQKKLIFHFHAGGLSEIYPKLGSLLKKLYKIAYFAPYHSICMSNYGKRDPQFLQSKAISIIPYGVPDNSVNLQGNAKEVFNVLFVAVCRESKGILDFIKIIRSAKARLPKITGTVMGETGPGKELDLINQAVAEGLITYKGVRVGQAKYEVFRQADAFLFPTFFEAENFPTVNLEAFSFGLPVVSTTWRGVNDQVQNAVNGFIHQVHDIDGMAGSVLKLATDRELYTQLTENARRCYQENYTAALFDQRILDLFNQFK</sequence>
<dbReference type="PANTHER" id="PTHR12526">
    <property type="entry name" value="GLYCOSYLTRANSFERASE"/>
    <property type="match status" value="1"/>
</dbReference>
<dbReference type="CDD" id="cd03801">
    <property type="entry name" value="GT4_PimA-like"/>
    <property type="match status" value="1"/>
</dbReference>
<comment type="caution">
    <text evidence="2">The sequence shown here is derived from an EMBL/GenBank/DDBJ whole genome shotgun (WGS) entry which is preliminary data.</text>
</comment>
<protein>
    <submittedName>
        <fullName evidence="2">Glycosyltransferase family 4 protein</fullName>
    </submittedName>
</protein>
<name>A0A926S627_9SPHI</name>
<keyword evidence="3" id="KW-1185">Reference proteome</keyword>
<dbReference type="Proteomes" id="UP000619078">
    <property type="component" value="Unassembled WGS sequence"/>
</dbReference>
<dbReference type="SUPFAM" id="SSF53756">
    <property type="entry name" value="UDP-Glycosyltransferase/glycogen phosphorylase"/>
    <property type="match status" value="1"/>
</dbReference>
<dbReference type="Pfam" id="PF00534">
    <property type="entry name" value="Glycos_transf_1"/>
    <property type="match status" value="1"/>
</dbReference>
<evidence type="ECO:0000313" key="3">
    <source>
        <dbReference type="Proteomes" id="UP000619078"/>
    </source>
</evidence>
<dbReference type="GO" id="GO:0016757">
    <property type="term" value="F:glycosyltransferase activity"/>
    <property type="evidence" value="ECO:0007669"/>
    <property type="project" value="InterPro"/>
</dbReference>
<evidence type="ECO:0000313" key="2">
    <source>
        <dbReference type="EMBL" id="MBD1393326.1"/>
    </source>
</evidence>
<dbReference type="AlphaFoldDB" id="A0A926S627"/>
<dbReference type="Gene3D" id="3.40.50.2000">
    <property type="entry name" value="Glycogen Phosphorylase B"/>
    <property type="match status" value="2"/>
</dbReference>